<name>A0A1I6G0G8_9EURY</name>
<organism evidence="1 2">
    <name type="scientific">Halogeometricum rufum</name>
    <dbReference type="NCBI Taxonomy" id="553469"/>
    <lineage>
        <taxon>Archaea</taxon>
        <taxon>Methanobacteriati</taxon>
        <taxon>Methanobacteriota</taxon>
        <taxon>Stenosarchaea group</taxon>
        <taxon>Halobacteria</taxon>
        <taxon>Halobacteriales</taxon>
        <taxon>Haloferacaceae</taxon>
        <taxon>Halogeometricum</taxon>
    </lineage>
</organism>
<evidence type="ECO:0000313" key="1">
    <source>
        <dbReference type="EMBL" id="SFR35662.1"/>
    </source>
</evidence>
<dbReference type="Pfam" id="PF25251">
    <property type="entry name" value="DUF7853"/>
    <property type="match status" value="1"/>
</dbReference>
<sequence>MTASAHDSPTALDLTNEEAWALHAALLASVEDAVEEGETPEPAVTLLDRVEEDDDFERDELAFFAEVLREYVDGRAPSRDRRPARSVIDDIEAALA</sequence>
<keyword evidence="2" id="KW-1185">Reference proteome</keyword>
<reference evidence="2" key="1">
    <citation type="submission" date="2016-10" db="EMBL/GenBank/DDBJ databases">
        <authorList>
            <person name="Varghese N."/>
            <person name="Submissions S."/>
        </authorList>
    </citation>
    <scope>NUCLEOTIDE SEQUENCE [LARGE SCALE GENOMIC DNA]</scope>
    <source>
        <strain evidence="2">CGMCC 1.7736</strain>
    </source>
</reference>
<accession>A0A1I6G0G8</accession>
<proteinExistence type="predicted"/>
<dbReference type="InterPro" id="IPR057175">
    <property type="entry name" value="DUF7853"/>
</dbReference>
<gene>
    <name evidence="1" type="ORF">SAMN04487947_0351</name>
</gene>
<dbReference type="EMBL" id="FOYT01000001">
    <property type="protein sequence ID" value="SFR35662.1"/>
    <property type="molecule type" value="Genomic_DNA"/>
</dbReference>
<dbReference type="AlphaFoldDB" id="A0A1I6G0G8"/>
<protein>
    <submittedName>
        <fullName evidence="1">Uncharacterized protein</fullName>
    </submittedName>
</protein>
<evidence type="ECO:0000313" key="2">
    <source>
        <dbReference type="Proteomes" id="UP000198531"/>
    </source>
</evidence>
<dbReference type="RefSeq" id="WP_089804021.1">
    <property type="nucleotide sequence ID" value="NZ_FOYT01000001.1"/>
</dbReference>
<dbReference type="Proteomes" id="UP000198531">
    <property type="component" value="Unassembled WGS sequence"/>
</dbReference>